<organism evidence="1 2">
    <name type="scientific">Nocardia uniformis</name>
    <dbReference type="NCBI Taxonomy" id="53432"/>
    <lineage>
        <taxon>Bacteria</taxon>
        <taxon>Bacillati</taxon>
        <taxon>Actinomycetota</taxon>
        <taxon>Actinomycetes</taxon>
        <taxon>Mycobacteriales</taxon>
        <taxon>Nocardiaceae</taxon>
        <taxon>Nocardia</taxon>
    </lineage>
</organism>
<dbReference type="EMBL" id="JABELX010000027">
    <property type="protein sequence ID" value="NNH75770.1"/>
    <property type="molecule type" value="Genomic_DNA"/>
</dbReference>
<reference evidence="1 2" key="1">
    <citation type="submission" date="2020-05" db="EMBL/GenBank/DDBJ databases">
        <title>MicrobeNet Type strains.</title>
        <authorList>
            <person name="Nicholson A.C."/>
        </authorList>
    </citation>
    <scope>NUCLEOTIDE SEQUENCE [LARGE SCALE GENOMIC DNA]</scope>
    <source>
        <strain evidence="1 2">JCM 3224</strain>
    </source>
</reference>
<evidence type="ECO:0008006" key="3">
    <source>
        <dbReference type="Google" id="ProtNLM"/>
    </source>
</evidence>
<name>A0A849CFV9_9NOCA</name>
<sequence>MTRRTSTLRIRSMVRTLGLLTCFAVGFVSVPTTLPALPAAHAEAAYAAYLDLPSINDDGSGGGGLHPALPLDPSALREAVEQARAAGVPPKRYATLLHQHWLVTATRNADIDLAAWDPNRGVPANSRTFIQVYVNYLRLNNEHPDFYWVGLAGLAGGSFASGFFDMSDVGPIVSVPGVHQVGSTVADLLRGTPVELLNLLPSDIRLLAAEGARLTAEDLSWYQQRLMIMQKHIFIDQVPMHEAYIAEGLAGVEEMYRAGVLDENAILAWRGIAAGTSAGLADAAVRMTDREQNQIIADQWDATSSGRGVMGRVLTYVSTLAGKAAVPGVRAPGVFAPTTITADADGRTISLRAPLPNFNWADRETRWHYITNDLLPNYLALVENEAVARPVLAEPFPNKLAQGRLLMRLPDLLADMSAEWQLTV</sequence>
<keyword evidence="2" id="KW-1185">Reference proteome</keyword>
<protein>
    <recommendedName>
        <fullName evidence="3">Tat pathway signal protein</fullName>
    </recommendedName>
</protein>
<dbReference type="Proteomes" id="UP000586827">
    <property type="component" value="Unassembled WGS sequence"/>
</dbReference>
<accession>A0A849CFV9</accession>
<evidence type="ECO:0000313" key="1">
    <source>
        <dbReference type="EMBL" id="NNH75770.1"/>
    </source>
</evidence>
<evidence type="ECO:0000313" key="2">
    <source>
        <dbReference type="Proteomes" id="UP000586827"/>
    </source>
</evidence>
<proteinExistence type="predicted"/>
<dbReference type="AlphaFoldDB" id="A0A849CFV9"/>
<gene>
    <name evidence="1" type="ORF">HLB23_38975</name>
</gene>
<comment type="caution">
    <text evidence="1">The sequence shown here is derived from an EMBL/GenBank/DDBJ whole genome shotgun (WGS) entry which is preliminary data.</text>
</comment>